<dbReference type="PROSITE" id="PS50102">
    <property type="entry name" value="RRM"/>
    <property type="match status" value="1"/>
</dbReference>
<dbReference type="PROSITE" id="PS50961">
    <property type="entry name" value="HTH_LA"/>
    <property type="match status" value="1"/>
</dbReference>
<feature type="compositionally biased region" description="Basic and acidic residues" evidence="5">
    <location>
        <begin position="318"/>
        <end position="333"/>
    </location>
</feature>
<evidence type="ECO:0000256" key="3">
    <source>
        <dbReference type="ARBA" id="ARBA00023242"/>
    </source>
</evidence>
<dbReference type="PANTHER" id="PTHR22792">
    <property type="entry name" value="LUPUS LA PROTEIN-RELATED"/>
    <property type="match status" value="1"/>
</dbReference>
<dbReference type="GO" id="GO:1990904">
    <property type="term" value="C:ribonucleoprotein complex"/>
    <property type="evidence" value="ECO:0007669"/>
    <property type="project" value="InterPro"/>
</dbReference>
<keyword evidence="2 4" id="KW-0694">RNA-binding</keyword>
<protein>
    <submittedName>
        <fullName evidence="8">Uncharacterized protein</fullName>
    </submittedName>
</protein>
<dbReference type="RefSeq" id="XP_058341584.1">
    <property type="nucleotide sequence ID" value="XM_058487762.1"/>
</dbReference>
<feature type="region of interest" description="Disordered" evidence="5">
    <location>
        <begin position="308"/>
        <end position="333"/>
    </location>
</feature>
<dbReference type="Pfam" id="PF05383">
    <property type="entry name" value="La"/>
    <property type="match status" value="1"/>
</dbReference>
<keyword evidence="3" id="KW-0539">Nucleus</keyword>
<accession>A0AAD7V196</accession>
<dbReference type="PANTHER" id="PTHR22792:SF140">
    <property type="entry name" value="ACHILLES, ISOFORM A"/>
    <property type="match status" value="1"/>
</dbReference>
<dbReference type="GO" id="GO:0006396">
    <property type="term" value="P:RNA processing"/>
    <property type="evidence" value="ECO:0007669"/>
    <property type="project" value="InterPro"/>
</dbReference>
<dbReference type="EMBL" id="JARTCD010000038">
    <property type="protein sequence ID" value="KAJ8656671.1"/>
    <property type="molecule type" value="Genomic_DNA"/>
</dbReference>
<comment type="caution">
    <text evidence="8">The sequence shown here is derived from an EMBL/GenBank/DDBJ whole genome shotgun (WGS) entry which is preliminary data.</text>
</comment>
<dbReference type="InterPro" id="IPR012677">
    <property type="entry name" value="Nucleotide-bd_a/b_plait_sf"/>
</dbReference>
<keyword evidence="9" id="KW-1185">Reference proteome</keyword>
<evidence type="ECO:0000256" key="4">
    <source>
        <dbReference type="PROSITE-ProRule" id="PRU00332"/>
    </source>
</evidence>
<feature type="region of interest" description="Disordered" evidence="5">
    <location>
        <begin position="211"/>
        <end position="232"/>
    </location>
</feature>
<organism evidence="8 9">
    <name type="scientific">Lichtheimia ornata</name>
    <dbReference type="NCBI Taxonomy" id="688661"/>
    <lineage>
        <taxon>Eukaryota</taxon>
        <taxon>Fungi</taxon>
        <taxon>Fungi incertae sedis</taxon>
        <taxon>Mucoromycota</taxon>
        <taxon>Mucoromycotina</taxon>
        <taxon>Mucoromycetes</taxon>
        <taxon>Mucorales</taxon>
        <taxon>Lichtheimiaceae</taxon>
        <taxon>Lichtheimia</taxon>
    </lineage>
</organism>
<sequence>MADVAPKILKQVEFYFSDSNLPFDKFLWTLKEKNSEGWVPLATIAGFKKMKMLTEDLPTVVAAIRDQPSELVELDESGENIRRKTPVVKQNMVERSIYAKGFPLLDENVENPKEVLLQLQDKIDELFSQHGKVLSVRLRKTDEKSPKFKGSAFIEFSTPEEAKDIVSKGLQFEGKDLLLKTKKQYLDEKSELYKDAPRTYKKRKFNAFFDNGKSQQQGDKKKPNNKKKDQPKFNNRLMTFEGAKDLDADAIKEIVGKDDVASVTFSGEGAGYIELNEGKLSREKTFALRDKSKEEVKNINFRYADGETSQAYANLGKSDPKIGEKRKAEDEEQ</sequence>
<evidence type="ECO:0000313" key="8">
    <source>
        <dbReference type="EMBL" id="KAJ8656671.1"/>
    </source>
</evidence>
<evidence type="ECO:0000256" key="2">
    <source>
        <dbReference type="ARBA" id="ARBA00022884"/>
    </source>
</evidence>
<dbReference type="SMART" id="SM00360">
    <property type="entry name" value="RRM"/>
    <property type="match status" value="1"/>
</dbReference>
<dbReference type="CDD" id="cd12291">
    <property type="entry name" value="RRM1_La"/>
    <property type="match status" value="1"/>
</dbReference>
<dbReference type="InterPro" id="IPR036388">
    <property type="entry name" value="WH-like_DNA-bd_sf"/>
</dbReference>
<evidence type="ECO:0000313" key="9">
    <source>
        <dbReference type="Proteomes" id="UP001234581"/>
    </source>
</evidence>
<name>A0AAD7V196_9FUNG</name>
<dbReference type="InterPro" id="IPR006630">
    <property type="entry name" value="La_HTH"/>
</dbReference>
<dbReference type="InterPro" id="IPR002344">
    <property type="entry name" value="Lupus_La"/>
</dbReference>
<dbReference type="Gene3D" id="1.10.10.10">
    <property type="entry name" value="Winged helix-like DNA-binding domain superfamily/Winged helix DNA-binding domain"/>
    <property type="match status" value="1"/>
</dbReference>
<dbReference type="Gene3D" id="3.30.70.330">
    <property type="match status" value="1"/>
</dbReference>
<proteinExistence type="predicted"/>
<dbReference type="AlphaFoldDB" id="A0AAD7V196"/>
<dbReference type="GO" id="GO:0003729">
    <property type="term" value="F:mRNA binding"/>
    <property type="evidence" value="ECO:0007669"/>
    <property type="project" value="TreeGrafter"/>
</dbReference>
<dbReference type="InterPro" id="IPR035979">
    <property type="entry name" value="RBD_domain_sf"/>
</dbReference>
<comment type="subcellular location">
    <subcellularLocation>
        <location evidence="1">Nucleus</location>
    </subcellularLocation>
</comment>
<evidence type="ECO:0000256" key="1">
    <source>
        <dbReference type="ARBA" id="ARBA00004123"/>
    </source>
</evidence>
<dbReference type="InterPro" id="IPR045180">
    <property type="entry name" value="La_dom_prot"/>
</dbReference>
<dbReference type="Pfam" id="PF00076">
    <property type="entry name" value="RRM_1"/>
    <property type="match status" value="1"/>
</dbReference>
<dbReference type="SMART" id="SM00715">
    <property type="entry name" value="LA"/>
    <property type="match status" value="1"/>
</dbReference>
<feature type="domain" description="RRM" evidence="6">
    <location>
        <begin position="95"/>
        <end position="184"/>
    </location>
</feature>
<reference evidence="8 9" key="1">
    <citation type="submission" date="2023-03" db="EMBL/GenBank/DDBJ databases">
        <title>Genome sequence of Lichtheimia ornata CBS 291.66.</title>
        <authorList>
            <person name="Mohabir J.T."/>
            <person name="Shea T.P."/>
            <person name="Kurbessoian T."/>
            <person name="Berby B."/>
            <person name="Fontaine J."/>
            <person name="Livny J."/>
            <person name="Gnirke A."/>
            <person name="Stajich J.E."/>
            <person name="Cuomo C.A."/>
        </authorList>
    </citation>
    <scope>NUCLEOTIDE SEQUENCE [LARGE SCALE GENOMIC DNA]</scope>
    <source>
        <strain evidence="8">CBS 291.66</strain>
    </source>
</reference>
<evidence type="ECO:0000259" key="6">
    <source>
        <dbReference type="PROSITE" id="PS50102"/>
    </source>
</evidence>
<dbReference type="Proteomes" id="UP001234581">
    <property type="component" value="Unassembled WGS sequence"/>
</dbReference>
<dbReference type="PRINTS" id="PR00302">
    <property type="entry name" value="LUPUSLA"/>
</dbReference>
<feature type="compositionally biased region" description="Basic and acidic residues" evidence="5">
    <location>
        <begin position="218"/>
        <end position="231"/>
    </location>
</feature>
<dbReference type="InterPro" id="IPR000504">
    <property type="entry name" value="RRM_dom"/>
</dbReference>
<evidence type="ECO:0000256" key="5">
    <source>
        <dbReference type="SAM" id="MobiDB-lite"/>
    </source>
</evidence>
<dbReference type="GO" id="GO:0005634">
    <property type="term" value="C:nucleus"/>
    <property type="evidence" value="ECO:0007669"/>
    <property type="project" value="UniProtKB-SubCell"/>
</dbReference>
<evidence type="ECO:0000259" key="7">
    <source>
        <dbReference type="PROSITE" id="PS50961"/>
    </source>
</evidence>
<dbReference type="SUPFAM" id="SSF46785">
    <property type="entry name" value="Winged helix' DNA-binding domain"/>
    <property type="match status" value="1"/>
</dbReference>
<gene>
    <name evidence="8" type="ORF">O0I10_007750</name>
</gene>
<dbReference type="SUPFAM" id="SSF54928">
    <property type="entry name" value="RNA-binding domain, RBD"/>
    <property type="match status" value="1"/>
</dbReference>
<feature type="domain" description="HTH La-type RNA-binding" evidence="7">
    <location>
        <begin position="1"/>
        <end position="91"/>
    </location>
</feature>
<dbReference type="InterPro" id="IPR036390">
    <property type="entry name" value="WH_DNA-bd_sf"/>
</dbReference>
<dbReference type="GeneID" id="83215157"/>